<reference evidence="1 2" key="1">
    <citation type="submission" date="2017-06" db="EMBL/GenBank/DDBJ databases">
        <title>Genome sequencing of cyanobaciteial culture collection at National Institute for Environmental Studies (NIES).</title>
        <authorList>
            <person name="Hirose Y."/>
            <person name="Shimura Y."/>
            <person name="Fujisawa T."/>
            <person name="Nakamura Y."/>
            <person name="Kawachi M."/>
        </authorList>
    </citation>
    <scope>NUCLEOTIDE SEQUENCE [LARGE SCALE GENOMIC DNA]</scope>
    <source>
        <strain evidence="1 2">NIES-37</strain>
    </source>
</reference>
<dbReference type="EMBL" id="AP018248">
    <property type="protein sequence ID" value="BAZ02256.1"/>
    <property type="molecule type" value="Genomic_DNA"/>
</dbReference>
<dbReference type="AlphaFoldDB" id="A0A1Z4N954"/>
<proteinExistence type="predicted"/>
<sequence>MLRELSLIKNLILFVIELLNFMRSLDPKLTREQAILMTCMYLKATPGFFAANSEIPESLKEAARKLTSER</sequence>
<evidence type="ECO:0000313" key="1">
    <source>
        <dbReference type="EMBL" id="BAZ02256.1"/>
    </source>
</evidence>
<accession>A0A1Z4N954</accession>
<keyword evidence="2" id="KW-1185">Reference proteome</keyword>
<dbReference type="KEGG" id="ttq:NIES37_62680"/>
<organism evidence="1 2">
    <name type="scientific">Tolypothrix tenuis PCC 7101</name>
    <dbReference type="NCBI Taxonomy" id="231146"/>
    <lineage>
        <taxon>Bacteria</taxon>
        <taxon>Bacillati</taxon>
        <taxon>Cyanobacteriota</taxon>
        <taxon>Cyanophyceae</taxon>
        <taxon>Nostocales</taxon>
        <taxon>Tolypothrichaceae</taxon>
        <taxon>Tolypothrix</taxon>
    </lineage>
</organism>
<name>A0A1Z4N954_9CYAN</name>
<gene>
    <name evidence="1" type="ORF">NIES37_62680</name>
</gene>
<evidence type="ECO:0000313" key="2">
    <source>
        <dbReference type="Proteomes" id="UP000218785"/>
    </source>
</evidence>
<protein>
    <submittedName>
        <fullName evidence="1">Uncharacterized protein</fullName>
    </submittedName>
</protein>
<dbReference type="Proteomes" id="UP000218785">
    <property type="component" value="Chromosome"/>
</dbReference>